<keyword evidence="2" id="KW-0812">Transmembrane</keyword>
<keyword evidence="4" id="KW-0472">Membrane</keyword>
<dbReference type="PANTHER" id="PTHR46726">
    <property type="entry name" value="TWO PORE CHANNEL 3"/>
    <property type="match status" value="1"/>
</dbReference>
<accession>A0ABV0NQU8</accession>
<dbReference type="Gene3D" id="1.10.287.70">
    <property type="match status" value="1"/>
</dbReference>
<evidence type="ECO:0000256" key="4">
    <source>
        <dbReference type="ARBA" id="ARBA00023136"/>
    </source>
</evidence>
<evidence type="ECO:0000256" key="3">
    <source>
        <dbReference type="ARBA" id="ARBA00022989"/>
    </source>
</evidence>
<evidence type="ECO:0000256" key="1">
    <source>
        <dbReference type="ARBA" id="ARBA00004141"/>
    </source>
</evidence>
<keyword evidence="7" id="KW-1185">Reference proteome</keyword>
<comment type="caution">
    <text evidence="6">The sequence shown here is derived from an EMBL/GenBank/DDBJ whole genome shotgun (WGS) entry which is preliminary data.</text>
</comment>
<sequence>GFVIAFDLIILVNAVFIGLDEENPLISNSEWFFLAIYVLEILLKLYVFEPRAFFSKHSFWNWAKRCYCSPLSQVVYYIFAMVGMELFKNKVKFYEDLSNPESTYCGNPLLKGSTFAQLGYCKNNFNNVVSSFILLLELTVVNQWHDILLHKHPPMLTAGCCSPFQQESLIIFNFVSI</sequence>
<reference evidence="6 7" key="1">
    <citation type="submission" date="2021-06" db="EMBL/GenBank/DDBJ databases">
        <authorList>
            <person name="Palmer J.M."/>
        </authorList>
    </citation>
    <scope>NUCLEOTIDE SEQUENCE [LARGE SCALE GENOMIC DNA]</scope>
    <source>
        <strain evidence="6 7">GA_2019</strain>
        <tissue evidence="6">Muscle</tissue>
    </source>
</reference>
<dbReference type="Pfam" id="PF00520">
    <property type="entry name" value="Ion_trans"/>
    <property type="match status" value="1"/>
</dbReference>
<dbReference type="EMBL" id="JAHRIO010050008">
    <property type="protein sequence ID" value="MEQ2173795.1"/>
    <property type="molecule type" value="Genomic_DNA"/>
</dbReference>
<comment type="subcellular location">
    <subcellularLocation>
        <location evidence="1">Membrane</location>
        <topology evidence="1">Multi-pass membrane protein</topology>
    </subcellularLocation>
</comment>
<name>A0ABV0NQU8_9TELE</name>
<protein>
    <recommendedName>
        <fullName evidence="5">Ion transport domain-containing protein</fullName>
    </recommendedName>
</protein>
<proteinExistence type="predicted"/>
<dbReference type="PANTHER" id="PTHR46726:SF1">
    <property type="entry name" value="TWO-PORE CALCIUM CHANNEL 3"/>
    <property type="match status" value="1"/>
</dbReference>
<keyword evidence="3" id="KW-1133">Transmembrane helix</keyword>
<feature type="domain" description="Ion transport" evidence="5">
    <location>
        <begin position="74"/>
        <end position="149"/>
    </location>
</feature>
<dbReference type="InterPro" id="IPR005821">
    <property type="entry name" value="Ion_trans_dom"/>
</dbReference>
<evidence type="ECO:0000259" key="5">
    <source>
        <dbReference type="Pfam" id="PF00520"/>
    </source>
</evidence>
<evidence type="ECO:0000256" key="2">
    <source>
        <dbReference type="ARBA" id="ARBA00022692"/>
    </source>
</evidence>
<dbReference type="Proteomes" id="UP001476798">
    <property type="component" value="Unassembled WGS sequence"/>
</dbReference>
<feature type="non-terminal residue" evidence="6">
    <location>
        <position position="1"/>
    </location>
</feature>
<gene>
    <name evidence="6" type="ORF">GOODEAATRI_001107</name>
</gene>
<evidence type="ECO:0000313" key="7">
    <source>
        <dbReference type="Proteomes" id="UP001476798"/>
    </source>
</evidence>
<evidence type="ECO:0000313" key="6">
    <source>
        <dbReference type="EMBL" id="MEQ2173795.1"/>
    </source>
</evidence>
<organism evidence="6 7">
    <name type="scientific">Goodea atripinnis</name>
    <dbReference type="NCBI Taxonomy" id="208336"/>
    <lineage>
        <taxon>Eukaryota</taxon>
        <taxon>Metazoa</taxon>
        <taxon>Chordata</taxon>
        <taxon>Craniata</taxon>
        <taxon>Vertebrata</taxon>
        <taxon>Euteleostomi</taxon>
        <taxon>Actinopterygii</taxon>
        <taxon>Neopterygii</taxon>
        <taxon>Teleostei</taxon>
        <taxon>Neoteleostei</taxon>
        <taxon>Acanthomorphata</taxon>
        <taxon>Ovalentaria</taxon>
        <taxon>Atherinomorphae</taxon>
        <taxon>Cyprinodontiformes</taxon>
        <taxon>Goodeidae</taxon>
        <taxon>Goodea</taxon>
    </lineage>
</organism>